<evidence type="ECO:0000313" key="4">
    <source>
        <dbReference type="Proteomes" id="UP000282930"/>
    </source>
</evidence>
<dbReference type="PANTHER" id="PTHR43830:SF3">
    <property type="entry name" value="PROTEIN PSP1"/>
    <property type="match status" value="1"/>
</dbReference>
<evidence type="ECO:0000313" key="3">
    <source>
        <dbReference type="EMBL" id="AZT91144.1"/>
    </source>
</evidence>
<dbReference type="KEGG" id="ccha:ELD05_11155"/>
<evidence type="ECO:0000259" key="2">
    <source>
        <dbReference type="PROSITE" id="PS51411"/>
    </source>
</evidence>
<dbReference type="InterPro" id="IPR047767">
    <property type="entry name" value="PSP1-like"/>
</dbReference>
<dbReference type="Proteomes" id="UP000282930">
    <property type="component" value="Chromosome"/>
</dbReference>
<accession>A0A3T0D7X8</accession>
<dbReference type="InterPro" id="IPR007557">
    <property type="entry name" value="PSP1_C"/>
</dbReference>
<dbReference type="AlphaFoldDB" id="A0A3T0D7X8"/>
<evidence type="ECO:0000256" key="1">
    <source>
        <dbReference type="SAM" id="Coils"/>
    </source>
</evidence>
<sequence length="295" mass="33662">MAEVVGVRFKKAGKIYWFDPNDIDLKAGDDVIVETVRGIEMGKVMIEKREVPDEEIVQPLKKVVRKATEEDYKKAQENIEKAARALEICKEKVKKHGLPMKLLHAEYTFDNNKLLFYFTAEGRVDFRELVKDLAAVFRTRIELRQIGVRDDTKFRGGLGPCGREVCCATHLCEFQPISIKMAKQQGLVLNPAKISGLCGRLMCCLTYEQKFYEEAMLKLPGIGAIVRTADGEGEVVEVNVLKEKVKVRFEDEQQNVEVKEYSVGEFEIIKDTKKIQQPMVALDDDELKELLDLEE</sequence>
<proteinExistence type="predicted"/>
<reference evidence="3 4" key="1">
    <citation type="submission" date="2018-12" db="EMBL/GenBank/DDBJ databases">
        <title>Genome sequence from the cellulolytic species, Caldicellulosiruptor changbaiensis.</title>
        <authorList>
            <person name="Blumer-Schuette S.E."/>
            <person name="Mendoza C."/>
        </authorList>
    </citation>
    <scope>NUCLEOTIDE SEQUENCE [LARGE SCALE GENOMIC DNA]</scope>
    <source>
        <strain evidence="3 4">CBS-Z</strain>
    </source>
</reference>
<dbReference type="Pfam" id="PF04468">
    <property type="entry name" value="PSP1"/>
    <property type="match status" value="1"/>
</dbReference>
<dbReference type="PANTHER" id="PTHR43830">
    <property type="entry name" value="PROTEIN PSP1"/>
    <property type="match status" value="1"/>
</dbReference>
<name>A0A3T0D7X8_9FIRM</name>
<dbReference type="EMBL" id="CP034791">
    <property type="protein sequence ID" value="AZT91144.1"/>
    <property type="molecule type" value="Genomic_DNA"/>
</dbReference>
<keyword evidence="4" id="KW-1185">Reference proteome</keyword>
<dbReference type="PROSITE" id="PS51411">
    <property type="entry name" value="PSP1_C"/>
    <property type="match status" value="1"/>
</dbReference>
<keyword evidence="1" id="KW-0175">Coiled coil</keyword>
<dbReference type="NCBIfam" id="NF041131">
    <property type="entry name" value="RicT_YaaT_fam"/>
    <property type="match status" value="1"/>
</dbReference>
<dbReference type="GO" id="GO:0005737">
    <property type="term" value="C:cytoplasm"/>
    <property type="evidence" value="ECO:0007669"/>
    <property type="project" value="TreeGrafter"/>
</dbReference>
<gene>
    <name evidence="3" type="ORF">ELD05_11155</name>
</gene>
<dbReference type="RefSeq" id="WP_011916310.1">
    <property type="nucleotide sequence ID" value="NZ_CP034791.1"/>
</dbReference>
<feature type="domain" description="PSP1 C-terminal" evidence="2">
    <location>
        <begin position="61"/>
        <end position="146"/>
    </location>
</feature>
<feature type="coiled-coil region" evidence="1">
    <location>
        <begin position="65"/>
        <end position="92"/>
    </location>
</feature>
<organism evidence="3 4">
    <name type="scientific">Caldicellulosiruptor changbaiensis</name>
    <dbReference type="NCBI Taxonomy" id="1222016"/>
    <lineage>
        <taxon>Bacteria</taxon>
        <taxon>Bacillati</taxon>
        <taxon>Bacillota</taxon>
        <taxon>Bacillota incertae sedis</taxon>
        <taxon>Caldicellulosiruptorales</taxon>
        <taxon>Caldicellulosiruptoraceae</taxon>
        <taxon>Caldicellulosiruptor</taxon>
    </lineage>
</organism>
<protein>
    <submittedName>
        <fullName evidence="3">Stage 0 sporulation protein</fullName>
    </submittedName>
</protein>